<comment type="subcellular location">
    <subcellularLocation>
        <location evidence="1 11">Cytoplasm</location>
    </subcellularLocation>
</comment>
<comment type="similarity">
    <text evidence="3 11 12">Belongs to the HisA/HisF family.</text>
</comment>
<comment type="catalytic activity">
    <reaction evidence="10 11">
        <text>5-[(5-phospho-1-deoxy-D-ribulos-1-ylimino)methylamino]-1-(5-phospho-beta-D-ribosyl)imidazole-4-carboxamide + L-glutamine = D-erythro-1-(imidazol-4-yl)glycerol 3-phosphate + 5-amino-1-(5-phospho-beta-D-ribosyl)imidazole-4-carboxamide + L-glutamate + H(+)</text>
        <dbReference type="Rhea" id="RHEA:24793"/>
        <dbReference type="ChEBI" id="CHEBI:15378"/>
        <dbReference type="ChEBI" id="CHEBI:29985"/>
        <dbReference type="ChEBI" id="CHEBI:58278"/>
        <dbReference type="ChEBI" id="CHEBI:58359"/>
        <dbReference type="ChEBI" id="CHEBI:58475"/>
        <dbReference type="ChEBI" id="CHEBI:58525"/>
        <dbReference type="EC" id="4.3.2.10"/>
    </reaction>
</comment>
<accession>A0A5C8V3W5</accession>
<dbReference type="EC" id="4.3.2.10" evidence="11"/>
<dbReference type="PANTHER" id="PTHR21235:SF2">
    <property type="entry name" value="IMIDAZOLE GLYCEROL PHOSPHATE SYNTHASE HISHF"/>
    <property type="match status" value="1"/>
</dbReference>
<evidence type="ECO:0000313" key="13">
    <source>
        <dbReference type="EMBL" id="TXN35779.1"/>
    </source>
</evidence>
<dbReference type="EMBL" id="VRUR01000002">
    <property type="protein sequence ID" value="TXN35779.1"/>
    <property type="molecule type" value="Genomic_DNA"/>
</dbReference>
<dbReference type="Gene3D" id="3.20.20.70">
    <property type="entry name" value="Aldolase class I"/>
    <property type="match status" value="1"/>
</dbReference>
<keyword evidence="14" id="KW-1185">Reference proteome</keyword>
<dbReference type="InterPro" id="IPR004651">
    <property type="entry name" value="HisF"/>
</dbReference>
<keyword evidence="6 11" id="KW-0028">Amino-acid biosynthesis</keyword>
<protein>
    <recommendedName>
        <fullName evidence="11">Imidazole glycerol phosphate synthase subunit HisF</fullName>
        <ecNumber evidence="11">4.3.2.10</ecNumber>
    </recommendedName>
    <alternativeName>
        <fullName evidence="11">IGP synthase cyclase subunit</fullName>
    </alternativeName>
    <alternativeName>
        <fullName evidence="11">IGP synthase subunit HisF</fullName>
    </alternativeName>
    <alternativeName>
        <fullName evidence="11">ImGP synthase subunit HisF</fullName>
        <shortName evidence="11">IGPS subunit HisF</shortName>
    </alternativeName>
</protein>
<name>A0A5C8V3W5_9FLAO</name>
<comment type="caution">
    <text evidence="13">The sequence shown here is derived from an EMBL/GenBank/DDBJ whole genome shotgun (WGS) entry which is preliminary data.</text>
</comment>
<dbReference type="InterPro" id="IPR050064">
    <property type="entry name" value="IGPS_HisA/HisF"/>
</dbReference>
<evidence type="ECO:0000256" key="3">
    <source>
        <dbReference type="ARBA" id="ARBA00009667"/>
    </source>
</evidence>
<dbReference type="AlphaFoldDB" id="A0A5C8V3W5"/>
<evidence type="ECO:0000256" key="8">
    <source>
        <dbReference type="ARBA" id="ARBA00023239"/>
    </source>
</evidence>
<evidence type="ECO:0000313" key="14">
    <source>
        <dbReference type="Proteomes" id="UP000321456"/>
    </source>
</evidence>
<dbReference type="InterPro" id="IPR011060">
    <property type="entry name" value="RibuloseP-bd_barrel"/>
</dbReference>
<proteinExistence type="inferred from homology"/>
<keyword evidence="7 11" id="KW-0368">Histidine biosynthesis</keyword>
<evidence type="ECO:0000256" key="4">
    <source>
        <dbReference type="ARBA" id="ARBA00011152"/>
    </source>
</evidence>
<dbReference type="CDD" id="cd04731">
    <property type="entry name" value="HisF"/>
    <property type="match status" value="1"/>
</dbReference>
<keyword evidence="8 11" id="KW-0456">Lyase</keyword>
<evidence type="ECO:0000256" key="5">
    <source>
        <dbReference type="ARBA" id="ARBA00022490"/>
    </source>
</evidence>
<dbReference type="Proteomes" id="UP000321456">
    <property type="component" value="Unassembled WGS sequence"/>
</dbReference>
<comment type="pathway">
    <text evidence="2 11">Amino-acid biosynthesis; L-histidine biosynthesis; L-histidine from 5-phospho-alpha-D-ribose 1-diphosphate: step 5/9.</text>
</comment>
<comment type="subunit">
    <text evidence="4 11">Heterodimer of HisH and HisF.</text>
</comment>
<dbReference type="InterPro" id="IPR006062">
    <property type="entry name" value="His_biosynth"/>
</dbReference>
<dbReference type="GO" id="GO:0016829">
    <property type="term" value="F:lyase activity"/>
    <property type="evidence" value="ECO:0007669"/>
    <property type="project" value="UniProtKB-KW"/>
</dbReference>
<organism evidence="13 14">
    <name type="scientific">Flagellimonas hymeniacidonis</name>
    <dbReference type="NCBI Taxonomy" id="2603628"/>
    <lineage>
        <taxon>Bacteria</taxon>
        <taxon>Pseudomonadati</taxon>
        <taxon>Bacteroidota</taxon>
        <taxon>Flavobacteriia</taxon>
        <taxon>Flavobacteriales</taxon>
        <taxon>Flavobacteriaceae</taxon>
        <taxon>Flagellimonas</taxon>
    </lineage>
</organism>
<feature type="active site" evidence="11">
    <location>
        <position position="130"/>
    </location>
</feature>
<evidence type="ECO:0000256" key="9">
    <source>
        <dbReference type="ARBA" id="ARBA00025475"/>
    </source>
</evidence>
<dbReference type="GO" id="GO:0000105">
    <property type="term" value="P:L-histidine biosynthetic process"/>
    <property type="evidence" value="ECO:0007669"/>
    <property type="project" value="UniProtKB-UniRule"/>
</dbReference>
<evidence type="ECO:0000256" key="7">
    <source>
        <dbReference type="ARBA" id="ARBA00023102"/>
    </source>
</evidence>
<evidence type="ECO:0000256" key="6">
    <source>
        <dbReference type="ARBA" id="ARBA00022605"/>
    </source>
</evidence>
<dbReference type="Pfam" id="PF00977">
    <property type="entry name" value="His_biosynth"/>
    <property type="match status" value="1"/>
</dbReference>
<feature type="active site" evidence="11">
    <location>
        <position position="11"/>
    </location>
</feature>
<evidence type="ECO:0000256" key="1">
    <source>
        <dbReference type="ARBA" id="ARBA00004496"/>
    </source>
</evidence>
<dbReference type="SUPFAM" id="SSF51366">
    <property type="entry name" value="Ribulose-phoshate binding barrel"/>
    <property type="match status" value="1"/>
</dbReference>
<sequence length="251" mass="27153">MLTKRIIPCLDIKNGRTVKGINFVDLRDAGDPVELAEIYAQEGADELVFLDISATEERRKTLADLVYHVAEKVNIPFTVGGGISSVEDVDVLLQNGADKVSINSSAVKRPELIDELVAKFGSQCIVVAIDAKQIDGNWKVHLVGGKVPTEIDLFEWAKEVEERGAGEILFTSMDHDGTKNGFANKALAKLSTLVNIPVIASGGAGAVSHFTDTFIDGKADAALAASIFHFKEIEIKDLKKELKKEGIPVRL</sequence>
<dbReference type="NCBIfam" id="TIGR00735">
    <property type="entry name" value="hisF"/>
    <property type="match status" value="1"/>
</dbReference>
<evidence type="ECO:0000256" key="10">
    <source>
        <dbReference type="ARBA" id="ARBA00047838"/>
    </source>
</evidence>
<dbReference type="FunFam" id="3.20.20.70:FF:000006">
    <property type="entry name" value="Imidazole glycerol phosphate synthase subunit HisF"/>
    <property type="match status" value="1"/>
</dbReference>
<keyword evidence="5 11" id="KW-0963">Cytoplasm</keyword>
<comment type="function">
    <text evidence="9 11">IGPS catalyzes the conversion of PRFAR and glutamine to IGP, AICAR and glutamate. The HisF subunit catalyzes the cyclization activity that produces IGP and AICAR from PRFAR using the ammonia provided by the HisH subunit.</text>
</comment>
<dbReference type="InterPro" id="IPR013785">
    <property type="entry name" value="Aldolase_TIM"/>
</dbReference>
<dbReference type="GO" id="GO:0000107">
    <property type="term" value="F:imidazoleglycerol-phosphate synthase activity"/>
    <property type="evidence" value="ECO:0007669"/>
    <property type="project" value="UniProtKB-UniRule"/>
</dbReference>
<dbReference type="PANTHER" id="PTHR21235">
    <property type="entry name" value="IMIDAZOLE GLYCEROL PHOSPHATE SYNTHASE SUBUNIT HISF/H IGP SYNTHASE SUBUNIT HISF/H"/>
    <property type="match status" value="1"/>
</dbReference>
<dbReference type="HAMAP" id="MF_01013">
    <property type="entry name" value="HisF"/>
    <property type="match status" value="1"/>
</dbReference>
<reference evidence="13 14" key="1">
    <citation type="submission" date="2019-08" db="EMBL/GenBank/DDBJ databases">
        <title>Professor.</title>
        <authorList>
            <person name="Park J.S."/>
        </authorList>
    </citation>
    <scope>NUCLEOTIDE SEQUENCE [LARGE SCALE GENOMIC DNA]</scope>
    <source>
        <strain evidence="13 14">176CP5-101</strain>
    </source>
</reference>
<dbReference type="UniPathway" id="UPA00031">
    <property type="reaction ID" value="UER00010"/>
</dbReference>
<evidence type="ECO:0000256" key="2">
    <source>
        <dbReference type="ARBA" id="ARBA00005091"/>
    </source>
</evidence>
<gene>
    <name evidence="11 13" type="primary">hisF</name>
    <name evidence="13" type="ORF">FVB32_14500</name>
</gene>
<dbReference type="GO" id="GO:0005737">
    <property type="term" value="C:cytoplasm"/>
    <property type="evidence" value="ECO:0007669"/>
    <property type="project" value="UniProtKB-SubCell"/>
</dbReference>
<dbReference type="RefSeq" id="WP_147744553.1">
    <property type="nucleotide sequence ID" value="NZ_VRUR01000002.1"/>
</dbReference>
<evidence type="ECO:0000256" key="11">
    <source>
        <dbReference type="HAMAP-Rule" id="MF_01013"/>
    </source>
</evidence>
<evidence type="ECO:0000256" key="12">
    <source>
        <dbReference type="RuleBase" id="RU003657"/>
    </source>
</evidence>